<proteinExistence type="predicted"/>
<evidence type="ECO:0000256" key="1">
    <source>
        <dbReference type="SAM" id="MobiDB-lite"/>
    </source>
</evidence>
<feature type="compositionally biased region" description="Low complexity" evidence="1">
    <location>
        <begin position="222"/>
        <end position="270"/>
    </location>
</feature>
<keyword evidence="2" id="KW-0472">Membrane</keyword>
<evidence type="ECO:0000313" key="3">
    <source>
        <dbReference type="EMBL" id="VWD23099.1"/>
    </source>
</evidence>
<evidence type="ECO:0000256" key="2">
    <source>
        <dbReference type="SAM" id="Phobius"/>
    </source>
</evidence>
<keyword evidence="2" id="KW-0812">Transmembrane</keyword>
<dbReference type="AlphaFoldDB" id="A0A6P2YVK0"/>
<sequence>MSRFATTLPRGTGTVARVAWRTALMPPSPLVPVAGALARPRVAPLDHVPSFGREWTFRGAPGARPGKHCLATLATSCIDVDQPHRACHWQPLPVAASAPTLAASPVAPPAAAGRRSSRTAGGFRDRRARYAICWSIGALGIIGWLIAAHEPLAEFGPAYAIQTAGGVPGHATSSSGAVRVAAVQPRTSTNAPPRHKMAAPVATTAESSPATHQVTRRPASHRPTATSSMPPTATAASPRSSGTRTAAAAAAARAPTLSRLAARPPRRSSTVDTRTPDRLAPAPRAIAHPRDTLDDPLTLIAMAGALRATQPARATHAPPVNLDWTTQLSHRRLTDTPDTFAR</sequence>
<feature type="compositionally biased region" description="Polar residues" evidence="1">
    <location>
        <begin position="204"/>
        <end position="213"/>
    </location>
</feature>
<dbReference type="Proteomes" id="UP000494110">
    <property type="component" value="Unassembled WGS sequence"/>
</dbReference>
<dbReference type="EMBL" id="CABVQN010000020">
    <property type="protein sequence ID" value="VWD23099.1"/>
    <property type="molecule type" value="Genomic_DNA"/>
</dbReference>
<gene>
    <name evidence="3" type="ORF">BLA39750_04078</name>
</gene>
<feature type="transmembrane region" description="Helical" evidence="2">
    <location>
        <begin position="128"/>
        <end position="147"/>
    </location>
</feature>
<name>A0A6P2YVK0_BURL3</name>
<keyword evidence="2" id="KW-1133">Transmembrane helix</keyword>
<protein>
    <submittedName>
        <fullName evidence="3">Uncharacterized protein</fullName>
    </submittedName>
</protein>
<reference evidence="3 4" key="1">
    <citation type="submission" date="2019-09" db="EMBL/GenBank/DDBJ databases">
        <authorList>
            <person name="Depoorter E."/>
        </authorList>
    </citation>
    <scope>NUCLEOTIDE SEQUENCE [LARGE SCALE GENOMIC DNA]</scope>
    <source>
        <strain evidence="3">R-39750</strain>
    </source>
</reference>
<evidence type="ECO:0000313" key="4">
    <source>
        <dbReference type="Proteomes" id="UP000494110"/>
    </source>
</evidence>
<accession>A0A6P2YVK0</accession>
<feature type="region of interest" description="Disordered" evidence="1">
    <location>
        <begin position="166"/>
        <end position="290"/>
    </location>
</feature>
<organism evidence="3 4">
    <name type="scientific">Burkholderia lata (strain ATCC 17760 / DSM 23089 / LMG 22485 / NCIMB 9086 / R18194 / 383)</name>
    <dbReference type="NCBI Taxonomy" id="482957"/>
    <lineage>
        <taxon>Bacteria</taxon>
        <taxon>Pseudomonadati</taxon>
        <taxon>Pseudomonadota</taxon>
        <taxon>Betaproteobacteria</taxon>
        <taxon>Burkholderiales</taxon>
        <taxon>Burkholderiaceae</taxon>
        <taxon>Burkholderia</taxon>
        <taxon>Burkholderia cepacia complex</taxon>
    </lineage>
</organism>